<evidence type="ECO:0000256" key="14">
    <source>
        <dbReference type="ARBA" id="ARBA00049494"/>
    </source>
</evidence>
<evidence type="ECO:0000256" key="8">
    <source>
        <dbReference type="ARBA" id="ARBA00022741"/>
    </source>
</evidence>
<protein>
    <recommendedName>
        <fullName evidence="15">Riboflavin biosynthesis protein</fullName>
    </recommendedName>
    <domain>
        <recommendedName>
            <fullName evidence="15">Riboflavin kinase</fullName>
            <ecNumber evidence="15">2.7.1.26</ecNumber>
        </recommendedName>
        <alternativeName>
            <fullName evidence="15">Flavokinase</fullName>
        </alternativeName>
    </domain>
    <domain>
        <recommendedName>
            <fullName evidence="15">FMN adenylyltransferase</fullName>
            <ecNumber evidence="15">2.7.7.2</ecNumber>
        </recommendedName>
        <alternativeName>
            <fullName evidence="15">FAD pyrophosphorylase</fullName>
        </alternativeName>
        <alternativeName>
            <fullName evidence="15">FAD synthase</fullName>
        </alternativeName>
    </domain>
</protein>
<dbReference type="Pfam" id="PF01687">
    <property type="entry name" value="Flavokinase"/>
    <property type="match status" value="1"/>
</dbReference>
<evidence type="ECO:0000256" key="6">
    <source>
        <dbReference type="ARBA" id="ARBA00022679"/>
    </source>
</evidence>
<evidence type="ECO:0000313" key="18">
    <source>
        <dbReference type="EMBL" id="ROX35211.1"/>
    </source>
</evidence>
<evidence type="ECO:0000256" key="7">
    <source>
        <dbReference type="ARBA" id="ARBA00022695"/>
    </source>
</evidence>
<dbReference type="Gene3D" id="2.40.30.30">
    <property type="entry name" value="Riboflavin kinase-like"/>
    <property type="match status" value="1"/>
</dbReference>
<sequence>MHMQVIQLHHPYEPNQIPNEEVVMVLGFFDGVHKGHQKVIETGKKIAEEKGLKLAVMTFNQHPSIVFQKVLPENMKYLTSLEQKERLMANLGVDILYIVEFTSAFAQLKPQDFVDQYIVNLNSAVAVSGFDYTYGPKEIAGVKQLPTYAQGRFEVVTVPKEEMTGAKISSTRIREKMEAGEMEEVTELLGYIYETEGTVVHGDARGRLLGFPTANVKVKSTVRLPRIGVYAVQIEVGGKWYVGMGSIGHNDTFGEGRDLTVEVYILDFHQDIYGEQVVVRWNHYLRDQVKFNGAEALIDQLKQDERDTADYFQQSEDK</sequence>
<dbReference type="Pfam" id="PF06574">
    <property type="entry name" value="FAD_syn"/>
    <property type="match status" value="1"/>
</dbReference>
<accession>A0A226YH93</accession>
<dbReference type="NCBIfam" id="TIGR00125">
    <property type="entry name" value="cyt_tran_rel"/>
    <property type="match status" value="1"/>
</dbReference>
<dbReference type="EMBL" id="SEWT01000001">
    <property type="protein sequence ID" value="RYU35891.1"/>
    <property type="molecule type" value="Genomic_DNA"/>
</dbReference>
<reference evidence="19 22" key="3">
    <citation type="submission" date="2019-02" db="EMBL/GenBank/DDBJ databases">
        <title>From farm to fork: dissemination of Tn554::fexA-optrA in linezolid-resistant Enterococcus faecalis clones from chicken feces and meat in Tunisia.</title>
        <authorList>
            <person name="Tedim A.P."/>
            <person name="Elghaieb H."/>
            <person name="Abbassi M.S."/>
            <person name="Novais C."/>
            <person name="Hassen A."/>
            <person name="Peixe L."/>
            <person name="Freitas A.R."/>
        </authorList>
    </citation>
    <scope>NUCLEOTIDE SEQUENCE [LARGE SCALE GENOMIC DNA]</scope>
    <source>
        <strain evidence="19 22">728T</strain>
    </source>
</reference>
<dbReference type="SMART" id="SM00904">
    <property type="entry name" value="Flavokinase"/>
    <property type="match status" value="1"/>
</dbReference>
<evidence type="ECO:0000256" key="12">
    <source>
        <dbReference type="ARBA" id="ARBA00023268"/>
    </source>
</evidence>
<evidence type="ECO:0000313" key="20">
    <source>
        <dbReference type="Proteomes" id="UP000244140"/>
    </source>
</evidence>
<dbReference type="GO" id="GO:0005524">
    <property type="term" value="F:ATP binding"/>
    <property type="evidence" value="ECO:0007669"/>
    <property type="project" value="UniProtKB-UniRule"/>
</dbReference>
<dbReference type="PANTHER" id="PTHR22749:SF6">
    <property type="entry name" value="RIBOFLAVIN KINASE"/>
    <property type="match status" value="1"/>
</dbReference>
<dbReference type="FunFam" id="2.40.30.30:FF:000003">
    <property type="entry name" value="Riboflavin biosynthesis protein"/>
    <property type="match status" value="1"/>
</dbReference>
<dbReference type="GO" id="GO:0009231">
    <property type="term" value="P:riboflavin biosynthetic process"/>
    <property type="evidence" value="ECO:0007669"/>
    <property type="project" value="InterPro"/>
</dbReference>
<feature type="domain" description="Riboflavin kinase" evidence="16">
    <location>
        <begin position="188"/>
        <end position="313"/>
    </location>
</feature>
<evidence type="ECO:0000313" key="17">
    <source>
        <dbReference type="EMBL" id="PTN77413.1"/>
    </source>
</evidence>
<reference evidence="18 21" key="2">
    <citation type="submission" date="2018-10" db="EMBL/GenBank/DDBJ databases">
        <title>Genotypes and phenotypes of Enterococci isolated from broiler chickens.</title>
        <authorList>
            <person name="Muhammad A.R."/>
            <person name="Diarra M.S."/>
        </authorList>
    </citation>
    <scope>NUCLEOTIDE SEQUENCE [LARGE SCALE GENOMIC DNA]</scope>
    <source>
        <strain evidence="18 21">LIT2 A36'</strain>
    </source>
</reference>
<gene>
    <name evidence="19" type="primary">ribF</name>
    <name evidence="17" type="ORF">DAI13_06535</name>
    <name evidence="18" type="ORF">EGW16_02425</name>
    <name evidence="19" type="ORF">EU507_01160</name>
</gene>
<dbReference type="InterPro" id="IPR023465">
    <property type="entry name" value="Riboflavin_kinase_dom_sf"/>
</dbReference>
<evidence type="ECO:0000256" key="4">
    <source>
        <dbReference type="ARBA" id="ARBA00022630"/>
    </source>
</evidence>
<evidence type="ECO:0000313" key="22">
    <source>
        <dbReference type="Proteomes" id="UP000292223"/>
    </source>
</evidence>
<comment type="function">
    <text evidence="1">Catalyzes the phosphorylation of riboflavin to FMN followed by the adenylation of FMN to FAD.</text>
</comment>
<comment type="catalytic activity">
    <reaction evidence="14 15">
        <text>FMN + ATP + H(+) = FAD + diphosphate</text>
        <dbReference type="Rhea" id="RHEA:17237"/>
        <dbReference type="ChEBI" id="CHEBI:15378"/>
        <dbReference type="ChEBI" id="CHEBI:30616"/>
        <dbReference type="ChEBI" id="CHEBI:33019"/>
        <dbReference type="ChEBI" id="CHEBI:57692"/>
        <dbReference type="ChEBI" id="CHEBI:58210"/>
        <dbReference type="EC" id="2.7.7.2"/>
    </reaction>
</comment>
<dbReference type="Proteomes" id="UP000292223">
    <property type="component" value="Unassembled WGS sequence"/>
</dbReference>
<keyword evidence="4 15" id="KW-0285">Flavoprotein</keyword>
<comment type="catalytic activity">
    <reaction evidence="13 15">
        <text>riboflavin + ATP = FMN + ADP + H(+)</text>
        <dbReference type="Rhea" id="RHEA:14357"/>
        <dbReference type="ChEBI" id="CHEBI:15378"/>
        <dbReference type="ChEBI" id="CHEBI:30616"/>
        <dbReference type="ChEBI" id="CHEBI:57986"/>
        <dbReference type="ChEBI" id="CHEBI:58210"/>
        <dbReference type="ChEBI" id="CHEBI:456216"/>
        <dbReference type="EC" id="2.7.1.26"/>
    </reaction>
</comment>
<evidence type="ECO:0000256" key="10">
    <source>
        <dbReference type="ARBA" id="ARBA00022827"/>
    </source>
</evidence>
<keyword evidence="10 15" id="KW-0274">FAD</keyword>
<dbReference type="GO" id="GO:0008531">
    <property type="term" value="F:riboflavin kinase activity"/>
    <property type="evidence" value="ECO:0007669"/>
    <property type="project" value="UniProtKB-UniRule"/>
</dbReference>
<dbReference type="InterPro" id="IPR004821">
    <property type="entry name" value="Cyt_trans-like"/>
</dbReference>
<keyword evidence="6 15" id="KW-0808">Transferase</keyword>
<dbReference type="FunFam" id="3.40.50.620:FF:000021">
    <property type="entry name" value="Riboflavin biosynthesis protein"/>
    <property type="match status" value="1"/>
</dbReference>
<evidence type="ECO:0000256" key="3">
    <source>
        <dbReference type="ARBA" id="ARBA00005201"/>
    </source>
</evidence>
<evidence type="ECO:0000256" key="15">
    <source>
        <dbReference type="PIRNR" id="PIRNR004491"/>
    </source>
</evidence>
<dbReference type="UniPathway" id="UPA00277">
    <property type="reaction ID" value="UER00407"/>
</dbReference>
<dbReference type="EC" id="2.7.7.2" evidence="15"/>
<dbReference type="UniPathway" id="UPA00276">
    <property type="reaction ID" value="UER00406"/>
</dbReference>
<evidence type="ECO:0000256" key="2">
    <source>
        <dbReference type="ARBA" id="ARBA00004726"/>
    </source>
</evidence>
<dbReference type="InterPro" id="IPR015865">
    <property type="entry name" value="Riboflavin_kinase_bac/euk"/>
</dbReference>
<dbReference type="GO" id="GO:0009398">
    <property type="term" value="P:FMN biosynthetic process"/>
    <property type="evidence" value="ECO:0007669"/>
    <property type="project" value="UniProtKB-UniRule"/>
</dbReference>
<dbReference type="PANTHER" id="PTHR22749">
    <property type="entry name" value="RIBOFLAVIN KINASE/FMN ADENYLYLTRANSFERASE"/>
    <property type="match status" value="1"/>
</dbReference>
<dbReference type="GO" id="GO:0003919">
    <property type="term" value="F:FMN adenylyltransferase activity"/>
    <property type="evidence" value="ECO:0007669"/>
    <property type="project" value="UniProtKB-UniRule"/>
</dbReference>
<dbReference type="Proteomes" id="UP000281488">
    <property type="component" value="Unassembled WGS sequence"/>
</dbReference>
<keyword evidence="5 15" id="KW-0288">FMN</keyword>
<keyword evidence="8 15" id="KW-0547">Nucleotide-binding</keyword>
<dbReference type="GO" id="GO:0006747">
    <property type="term" value="P:FAD biosynthetic process"/>
    <property type="evidence" value="ECO:0007669"/>
    <property type="project" value="UniProtKB-UniRule"/>
</dbReference>
<organism evidence="19 22">
    <name type="scientific">Enterococcus faecalis</name>
    <name type="common">Streptococcus faecalis</name>
    <dbReference type="NCBI Taxonomy" id="1351"/>
    <lineage>
        <taxon>Bacteria</taxon>
        <taxon>Bacillati</taxon>
        <taxon>Bacillota</taxon>
        <taxon>Bacilli</taxon>
        <taxon>Lactobacillales</taxon>
        <taxon>Enterococcaceae</taxon>
        <taxon>Enterococcus</taxon>
    </lineage>
</organism>
<dbReference type="InterPro" id="IPR014729">
    <property type="entry name" value="Rossmann-like_a/b/a_fold"/>
</dbReference>
<dbReference type="InterPro" id="IPR002606">
    <property type="entry name" value="Riboflavin_kinase_bac"/>
</dbReference>
<dbReference type="InterPro" id="IPR023468">
    <property type="entry name" value="Riboflavin_kinase"/>
</dbReference>
<evidence type="ECO:0000313" key="19">
    <source>
        <dbReference type="EMBL" id="RYU35891.1"/>
    </source>
</evidence>
<evidence type="ECO:0000313" key="21">
    <source>
        <dbReference type="Proteomes" id="UP000281488"/>
    </source>
</evidence>
<name>A0A226YH93_ENTFL</name>
<dbReference type="Gene3D" id="3.40.50.620">
    <property type="entry name" value="HUPs"/>
    <property type="match status" value="1"/>
</dbReference>
<dbReference type="EMBL" id="RKMZ01000001">
    <property type="protein sequence ID" value="ROX35211.1"/>
    <property type="molecule type" value="Genomic_DNA"/>
</dbReference>
<dbReference type="SUPFAM" id="SSF82114">
    <property type="entry name" value="Riboflavin kinase-like"/>
    <property type="match status" value="1"/>
</dbReference>
<dbReference type="PIRSF" id="PIRSF004491">
    <property type="entry name" value="FAD_Synth"/>
    <property type="match status" value="1"/>
</dbReference>
<keyword evidence="7 15" id="KW-0548">Nucleotidyltransferase</keyword>
<evidence type="ECO:0000256" key="5">
    <source>
        <dbReference type="ARBA" id="ARBA00022643"/>
    </source>
</evidence>
<comment type="pathway">
    <text evidence="3 15">Cofactor biosynthesis; FMN biosynthesis; FMN from riboflavin (ATP route): step 1/1.</text>
</comment>
<keyword evidence="12" id="KW-0511">Multifunctional enzyme</keyword>
<dbReference type="EMBL" id="PZZH01000001">
    <property type="protein sequence ID" value="PTN77413.1"/>
    <property type="molecule type" value="Genomic_DNA"/>
</dbReference>
<dbReference type="AlphaFoldDB" id="A0A226YH93"/>
<reference evidence="17 20" key="1">
    <citation type="submission" date="2018-04" db="EMBL/GenBank/DDBJ databases">
        <authorList>
            <person name="Van Tyne D."/>
        </authorList>
    </citation>
    <scope>NUCLEOTIDE SEQUENCE [LARGE SCALE GENOMIC DNA]</scope>
    <source>
        <strain evidence="17 20">B2535</strain>
    </source>
</reference>
<evidence type="ECO:0000259" key="16">
    <source>
        <dbReference type="SMART" id="SM00904"/>
    </source>
</evidence>
<keyword evidence="9 15" id="KW-0418">Kinase</keyword>
<evidence type="ECO:0000256" key="13">
    <source>
        <dbReference type="ARBA" id="ARBA00047880"/>
    </source>
</evidence>
<comment type="pathway">
    <text evidence="2 15">Cofactor biosynthesis; FAD biosynthesis; FAD from FMN: step 1/1.</text>
</comment>
<evidence type="ECO:0000256" key="1">
    <source>
        <dbReference type="ARBA" id="ARBA00002121"/>
    </source>
</evidence>
<dbReference type="NCBIfam" id="TIGR00083">
    <property type="entry name" value="ribF"/>
    <property type="match status" value="1"/>
</dbReference>
<evidence type="ECO:0000256" key="9">
    <source>
        <dbReference type="ARBA" id="ARBA00022777"/>
    </source>
</evidence>
<comment type="caution">
    <text evidence="19">The sequence shown here is derived from an EMBL/GenBank/DDBJ whole genome shotgun (WGS) entry which is preliminary data.</text>
</comment>
<dbReference type="InterPro" id="IPR015864">
    <property type="entry name" value="FAD_synthase"/>
</dbReference>
<evidence type="ECO:0000256" key="11">
    <source>
        <dbReference type="ARBA" id="ARBA00022840"/>
    </source>
</evidence>
<dbReference type="CDD" id="cd02064">
    <property type="entry name" value="FAD_synthetase_N"/>
    <property type="match status" value="1"/>
</dbReference>
<proteinExistence type="inferred from homology"/>
<keyword evidence="11 15" id="KW-0067">ATP-binding</keyword>
<dbReference type="EC" id="2.7.1.26" evidence="15"/>
<comment type="similarity">
    <text evidence="15">Belongs to the ribF family.</text>
</comment>
<dbReference type="SUPFAM" id="SSF52374">
    <property type="entry name" value="Nucleotidylyl transferase"/>
    <property type="match status" value="1"/>
</dbReference>
<dbReference type="Proteomes" id="UP000244140">
    <property type="component" value="Unassembled WGS sequence"/>
</dbReference>